<evidence type="ECO:0000256" key="7">
    <source>
        <dbReference type="HAMAP-Rule" id="MF_00599"/>
    </source>
</evidence>
<evidence type="ECO:0000256" key="1">
    <source>
        <dbReference type="ARBA" id="ARBA00022475"/>
    </source>
</evidence>
<keyword evidence="1 7" id="KW-1003">Cell membrane</keyword>
<evidence type="ECO:0000256" key="4">
    <source>
        <dbReference type="ARBA" id="ARBA00022989"/>
    </source>
</evidence>
<dbReference type="GO" id="GO:0032153">
    <property type="term" value="C:cell division site"/>
    <property type="evidence" value="ECO:0007669"/>
    <property type="project" value="UniProtKB-UniRule"/>
</dbReference>
<comment type="subunit">
    <text evidence="7">Part of a complex composed of FtsB, FtsL and FtsQ.</text>
</comment>
<organism evidence="8 9">
    <name type="scientific">Quisquiliibacterium transsilvanicum</name>
    <dbReference type="NCBI Taxonomy" id="1549638"/>
    <lineage>
        <taxon>Bacteria</taxon>
        <taxon>Pseudomonadati</taxon>
        <taxon>Pseudomonadota</taxon>
        <taxon>Betaproteobacteria</taxon>
        <taxon>Burkholderiales</taxon>
        <taxon>Burkholderiaceae</taxon>
        <taxon>Quisquiliibacterium</taxon>
    </lineage>
</organism>
<evidence type="ECO:0000256" key="5">
    <source>
        <dbReference type="ARBA" id="ARBA00023136"/>
    </source>
</evidence>
<feature type="topological domain" description="Periplasmic" evidence="7">
    <location>
        <begin position="22"/>
        <end position="123"/>
    </location>
</feature>
<keyword evidence="4 7" id="KW-1133">Transmembrane helix</keyword>
<comment type="caution">
    <text evidence="8">The sequence shown here is derived from an EMBL/GenBank/DDBJ whole genome shotgun (WGS) entry which is preliminary data.</text>
</comment>
<proteinExistence type="inferred from homology"/>
<dbReference type="Pfam" id="PF04977">
    <property type="entry name" value="DivIC"/>
    <property type="match status" value="1"/>
</dbReference>
<dbReference type="Proteomes" id="UP000532440">
    <property type="component" value="Unassembled WGS sequence"/>
</dbReference>
<evidence type="ECO:0000256" key="3">
    <source>
        <dbReference type="ARBA" id="ARBA00022692"/>
    </source>
</evidence>
<keyword evidence="7" id="KW-0997">Cell inner membrane</keyword>
<keyword evidence="9" id="KW-1185">Reference proteome</keyword>
<accession>A0A7W8HKU9</accession>
<dbReference type="HAMAP" id="MF_00599">
    <property type="entry name" value="FtsB"/>
    <property type="match status" value="1"/>
</dbReference>
<dbReference type="AlphaFoldDB" id="A0A7W8HKU9"/>
<dbReference type="GO" id="GO:0043093">
    <property type="term" value="P:FtsZ-dependent cytokinesis"/>
    <property type="evidence" value="ECO:0007669"/>
    <property type="project" value="UniProtKB-UniRule"/>
</dbReference>
<sequence length="123" mass="13679">MKLLALALVGLLALIQYPLWLGKGGWLRVWELDRQLQSQQGNNRRLTERNASLEGEVGDLRQGLLAVEERARYELGMVRADEVFIQFTDAGARRMPTADPAAGEEVRVARTPPVTEVARGPGR</sequence>
<comment type="subcellular location">
    <subcellularLocation>
        <location evidence="7">Cell inner membrane</location>
        <topology evidence="7">Single-pass type II membrane protein</topology>
    </subcellularLocation>
    <text evidence="7">Localizes to the division septum.</text>
</comment>
<evidence type="ECO:0000256" key="2">
    <source>
        <dbReference type="ARBA" id="ARBA00022618"/>
    </source>
</evidence>
<dbReference type="PANTHER" id="PTHR37485:SF1">
    <property type="entry name" value="CELL DIVISION PROTEIN FTSB"/>
    <property type="match status" value="1"/>
</dbReference>
<dbReference type="InterPro" id="IPR007060">
    <property type="entry name" value="FtsL/DivIC"/>
</dbReference>
<keyword evidence="3 7" id="KW-0812">Transmembrane</keyword>
<dbReference type="PANTHER" id="PTHR37485">
    <property type="entry name" value="CELL DIVISION PROTEIN FTSB"/>
    <property type="match status" value="1"/>
</dbReference>
<feature type="topological domain" description="Cytoplasmic" evidence="7">
    <location>
        <begin position="1"/>
        <end position="3"/>
    </location>
</feature>
<dbReference type="EMBL" id="JACHGB010000008">
    <property type="protein sequence ID" value="MBB5273712.1"/>
    <property type="molecule type" value="Genomic_DNA"/>
</dbReference>
<comment type="function">
    <text evidence="7">Essential cell division protein. May link together the upstream cell division proteins, which are predominantly cytoplasmic, with the downstream cell division proteins, which are predominantly periplasmic.</text>
</comment>
<keyword evidence="5 7" id="KW-0472">Membrane</keyword>
<keyword evidence="2 7" id="KW-0132">Cell division</keyword>
<dbReference type="NCBIfam" id="NF002058">
    <property type="entry name" value="PRK00888.1"/>
    <property type="match status" value="1"/>
</dbReference>
<dbReference type="RefSeq" id="WP_183970581.1">
    <property type="nucleotide sequence ID" value="NZ_BAABEW010000013.1"/>
</dbReference>
<protein>
    <recommendedName>
        <fullName evidence="7">Cell division protein FtsB</fullName>
    </recommendedName>
</protein>
<dbReference type="InterPro" id="IPR023081">
    <property type="entry name" value="Cell_div_FtsB"/>
</dbReference>
<dbReference type="GO" id="GO:0030428">
    <property type="term" value="C:cell septum"/>
    <property type="evidence" value="ECO:0007669"/>
    <property type="project" value="TreeGrafter"/>
</dbReference>
<gene>
    <name evidence="7" type="primary">ftsB</name>
    <name evidence="8" type="ORF">HNQ70_003743</name>
</gene>
<name>A0A7W8HKU9_9BURK</name>
<reference evidence="8 9" key="1">
    <citation type="submission" date="2020-08" db="EMBL/GenBank/DDBJ databases">
        <title>Genomic Encyclopedia of Type Strains, Phase IV (KMG-IV): sequencing the most valuable type-strain genomes for metagenomic binning, comparative biology and taxonomic classification.</title>
        <authorList>
            <person name="Goeker M."/>
        </authorList>
    </citation>
    <scope>NUCLEOTIDE SEQUENCE [LARGE SCALE GENOMIC DNA]</scope>
    <source>
        <strain evidence="8 9">DSM 29781</strain>
    </source>
</reference>
<evidence type="ECO:0000256" key="6">
    <source>
        <dbReference type="ARBA" id="ARBA00023306"/>
    </source>
</evidence>
<keyword evidence="6 7" id="KW-0131">Cell cycle</keyword>
<dbReference type="GO" id="GO:0005886">
    <property type="term" value="C:plasma membrane"/>
    <property type="evidence" value="ECO:0007669"/>
    <property type="project" value="UniProtKB-SubCell"/>
</dbReference>
<evidence type="ECO:0000313" key="8">
    <source>
        <dbReference type="EMBL" id="MBB5273712.1"/>
    </source>
</evidence>
<evidence type="ECO:0000313" key="9">
    <source>
        <dbReference type="Proteomes" id="UP000532440"/>
    </source>
</evidence>
<comment type="similarity">
    <text evidence="7">Belongs to the FtsB family.</text>
</comment>